<dbReference type="GO" id="GO:0005634">
    <property type="term" value="C:nucleus"/>
    <property type="evidence" value="ECO:0007669"/>
    <property type="project" value="TreeGrafter"/>
</dbReference>
<dbReference type="InterPro" id="IPR015797">
    <property type="entry name" value="NUDIX_hydrolase-like_dom_sf"/>
</dbReference>
<evidence type="ECO:0000313" key="13">
    <source>
        <dbReference type="Proteomes" id="UP001174909"/>
    </source>
</evidence>
<evidence type="ECO:0000256" key="5">
    <source>
        <dbReference type="ARBA" id="ARBA00022490"/>
    </source>
</evidence>
<dbReference type="GO" id="GO:1901909">
    <property type="term" value="P:diadenosine hexaphosphate catabolic process"/>
    <property type="evidence" value="ECO:0007669"/>
    <property type="project" value="TreeGrafter"/>
</dbReference>
<name>A0AA35S827_GEOBA</name>
<evidence type="ECO:0000256" key="9">
    <source>
        <dbReference type="ARBA" id="ARBA00033994"/>
    </source>
</evidence>
<dbReference type="InterPro" id="IPR047198">
    <property type="entry name" value="DDP-like_NUDIX"/>
</dbReference>
<keyword evidence="8" id="KW-0460">Magnesium</keyword>
<dbReference type="GO" id="GO:1901907">
    <property type="term" value="P:diadenosine pentaphosphate catabolic process"/>
    <property type="evidence" value="ECO:0007669"/>
    <property type="project" value="TreeGrafter"/>
</dbReference>
<organism evidence="12 13">
    <name type="scientific">Geodia barretti</name>
    <name type="common">Barrett's horny sponge</name>
    <dbReference type="NCBI Taxonomy" id="519541"/>
    <lineage>
        <taxon>Eukaryota</taxon>
        <taxon>Metazoa</taxon>
        <taxon>Porifera</taxon>
        <taxon>Demospongiae</taxon>
        <taxon>Heteroscleromorpha</taxon>
        <taxon>Tetractinellida</taxon>
        <taxon>Astrophorina</taxon>
        <taxon>Geodiidae</taxon>
        <taxon>Geodia</taxon>
    </lineage>
</organism>
<keyword evidence="7" id="KW-0378">Hydrolase</keyword>
<evidence type="ECO:0000256" key="6">
    <source>
        <dbReference type="ARBA" id="ARBA00022723"/>
    </source>
</evidence>
<comment type="catalytic activity">
    <reaction evidence="9">
        <text>diphospho-myo-inositol polyphosphate + H2O = myo-inositol polyphosphate + phosphate.</text>
        <dbReference type="EC" id="3.6.1.52"/>
    </reaction>
</comment>
<evidence type="ECO:0000256" key="8">
    <source>
        <dbReference type="ARBA" id="ARBA00022842"/>
    </source>
</evidence>
<evidence type="ECO:0000256" key="4">
    <source>
        <dbReference type="ARBA" id="ARBA00012527"/>
    </source>
</evidence>
<evidence type="ECO:0000259" key="11">
    <source>
        <dbReference type="PROSITE" id="PS51462"/>
    </source>
</evidence>
<dbReference type="GO" id="GO:0071543">
    <property type="term" value="P:diphosphoinositol polyphosphate metabolic process"/>
    <property type="evidence" value="ECO:0007669"/>
    <property type="project" value="TreeGrafter"/>
</dbReference>
<dbReference type="PROSITE" id="PS51462">
    <property type="entry name" value="NUDIX"/>
    <property type="match status" value="1"/>
</dbReference>
<gene>
    <name evidence="12" type="ORF">GBAR_LOCUS14295</name>
</gene>
<feature type="transmembrane region" description="Helical" evidence="10">
    <location>
        <begin position="182"/>
        <end position="202"/>
    </location>
</feature>
<dbReference type="GO" id="GO:0008486">
    <property type="term" value="F:diphosphoinositol-polyphosphate diphosphatase activity"/>
    <property type="evidence" value="ECO:0007669"/>
    <property type="project" value="UniProtKB-EC"/>
</dbReference>
<accession>A0AA35S827</accession>
<dbReference type="GO" id="GO:0000298">
    <property type="term" value="F:endopolyphosphatase activity"/>
    <property type="evidence" value="ECO:0007669"/>
    <property type="project" value="TreeGrafter"/>
</dbReference>
<comment type="subcellular location">
    <subcellularLocation>
        <location evidence="2">Cytoplasm</location>
    </subcellularLocation>
</comment>
<proteinExistence type="inferred from homology"/>
<protein>
    <recommendedName>
        <fullName evidence="4">diphosphoinositol-polyphosphate diphosphatase</fullName>
        <ecNumber evidence="4">3.6.1.52</ecNumber>
    </recommendedName>
</protein>
<keyword evidence="5" id="KW-0963">Cytoplasm</keyword>
<dbReference type="EMBL" id="CASHTH010002087">
    <property type="protein sequence ID" value="CAI8024619.1"/>
    <property type="molecule type" value="Genomic_DNA"/>
</dbReference>
<keyword evidence="6" id="KW-0479">Metal-binding</keyword>
<dbReference type="PANTHER" id="PTHR12629:SF0">
    <property type="entry name" value="DIPHOSPHOINOSITOL-POLYPHOSPHATE DIPHOSPHATASE"/>
    <property type="match status" value="1"/>
</dbReference>
<dbReference type="GO" id="GO:0046872">
    <property type="term" value="F:metal ion binding"/>
    <property type="evidence" value="ECO:0007669"/>
    <property type="project" value="UniProtKB-KW"/>
</dbReference>
<evidence type="ECO:0000256" key="7">
    <source>
        <dbReference type="ARBA" id="ARBA00022801"/>
    </source>
</evidence>
<dbReference type="InterPro" id="IPR000086">
    <property type="entry name" value="NUDIX_hydrolase_dom"/>
</dbReference>
<evidence type="ECO:0000256" key="2">
    <source>
        <dbReference type="ARBA" id="ARBA00004496"/>
    </source>
</evidence>
<comment type="cofactor">
    <cofactor evidence="1">
        <name>Mg(2+)</name>
        <dbReference type="ChEBI" id="CHEBI:18420"/>
    </cofactor>
</comment>
<dbReference type="EC" id="3.6.1.52" evidence="4"/>
<keyword evidence="10" id="KW-1133">Transmembrane helix</keyword>
<evidence type="ECO:0000256" key="1">
    <source>
        <dbReference type="ARBA" id="ARBA00001946"/>
    </source>
</evidence>
<feature type="domain" description="Nudix hydrolase" evidence="11">
    <location>
        <begin position="19"/>
        <end position="147"/>
    </location>
</feature>
<reference evidence="12" key="1">
    <citation type="submission" date="2023-03" db="EMBL/GenBank/DDBJ databases">
        <authorList>
            <person name="Steffen K."/>
            <person name="Cardenas P."/>
        </authorList>
    </citation>
    <scope>NUCLEOTIDE SEQUENCE</scope>
</reference>
<dbReference type="CDD" id="cd04666">
    <property type="entry name" value="NUDIX_DIPP2_like_Nudt4"/>
    <property type="match status" value="1"/>
</dbReference>
<dbReference type="Proteomes" id="UP001174909">
    <property type="component" value="Unassembled WGS sequence"/>
</dbReference>
<dbReference type="Gene3D" id="3.90.79.10">
    <property type="entry name" value="Nucleoside Triphosphate Pyrophosphohydrolase"/>
    <property type="match status" value="1"/>
</dbReference>
<sequence>MGKSNKDRTKQVRTFDPDGYRRRADAIIFRDTAFREVLLVSSRSEPDKWTVVGGGVEPNESGMTTSAREAREEAGVVGTVDSFVGSFDDESRKTRTEVYILIADRLVETWEDKTDMDRQRRWFPVDEAITITSRRPLKQNYLIAACNLAAHRREQLASPPTSPPPPTSSPHHSLFSLPRRSAILPVALTCILVCCASAYCVFMF</sequence>
<dbReference type="Pfam" id="PF00293">
    <property type="entry name" value="NUDIX"/>
    <property type="match status" value="1"/>
</dbReference>
<comment type="similarity">
    <text evidence="3">Belongs to the Nudix hydrolase family. DIPP subfamily.</text>
</comment>
<dbReference type="GO" id="GO:0034432">
    <property type="term" value="F:bis(5'-adenosyl)-pentaphosphatase activity"/>
    <property type="evidence" value="ECO:0007669"/>
    <property type="project" value="TreeGrafter"/>
</dbReference>
<keyword evidence="13" id="KW-1185">Reference proteome</keyword>
<comment type="caution">
    <text evidence="12">The sequence shown here is derived from an EMBL/GenBank/DDBJ whole genome shotgun (WGS) entry which is preliminary data.</text>
</comment>
<evidence type="ECO:0000256" key="3">
    <source>
        <dbReference type="ARBA" id="ARBA00008266"/>
    </source>
</evidence>
<dbReference type="AlphaFoldDB" id="A0AA35S827"/>
<keyword evidence="10" id="KW-0812">Transmembrane</keyword>
<evidence type="ECO:0000256" key="10">
    <source>
        <dbReference type="SAM" id="Phobius"/>
    </source>
</evidence>
<dbReference type="PANTHER" id="PTHR12629">
    <property type="entry name" value="DIPHOSPHOINOSITOL POLYPHOSPHATE PHOSPHOHYDROLASE"/>
    <property type="match status" value="1"/>
</dbReference>
<dbReference type="GO" id="GO:0034431">
    <property type="term" value="F:bis(5'-adenosyl)-hexaphosphatase activity"/>
    <property type="evidence" value="ECO:0007669"/>
    <property type="project" value="TreeGrafter"/>
</dbReference>
<dbReference type="GO" id="GO:0005737">
    <property type="term" value="C:cytoplasm"/>
    <property type="evidence" value="ECO:0007669"/>
    <property type="project" value="UniProtKB-SubCell"/>
</dbReference>
<keyword evidence="10" id="KW-0472">Membrane</keyword>
<dbReference type="GO" id="GO:1901911">
    <property type="term" value="P:adenosine 5'-(hexahydrogen pentaphosphate) catabolic process"/>
    <property type="evidence" value="ECO:0007669"/>
    <property type="project" value="TreeGrafter"/>
</dbReference>
<dbReference type="SUPFAM" id="SSF55811">
    <property type="entry name" value="Nudix"/>
    <property type="match status" value="1"/>
</dbReference>
<dbReference type="FunFam" id="3.90.79.10:FF:000002">
    <property type="entry name" value="diphosphoinositol polyphosphate phosphohydrolase 1"/>
    <property type="match status" value="1"/>
</dbReference>
<evidence type="ECO:0000313" key="12">
    <source>
        <dbReference type="EMBL" id="CAI8024619.1"/>
    </source>
</evidence>